<organism evidence="1 2">
    <name type="scientific">Streptomyces flavotricini</name>
    <dbReference type="NCBI Taxonomy" id="66888"/>
    <lineage>
        <taxon>Bacteria</taxon>
        <taxon>Bacillati</taxon>
        <taxon>Actinomycetota</taxon>
        <taxon>Actinomycetes</taxon>
        <taxon>Kitasatosporales</taxon>
        <taxon>Streptomycetaceae</taxon>
        <taxon>Streptomyces</taxon>
    </lineage>
</organism>
<proteinExistence type="predicted"/>
<dbReference type="EMBL" id="JAINUL010000001">
    <property type="protein sequence ID" value="MCC0100658.1"/>
    <property type="molecule type" value="Genomic_DNA"/>
</dbReference>
<protein>
    <submittedName>
        <fullName evidence="1">Uncharacterized protein</fullName>
    </submittedName>
</protein>
<name>A0ABS8EI89_9ACTN</name>
<accession>A0ABS8EI89</accession>
<reference evidence="1 2" key="1">
    <citation type="submission" date="2021-08" db="EMBL/GenBank/DDBJ databases">
        <title>Genomic Architecture of Streptomyces flavotricini NGL1 and Streptomyces erythrochromogenes HMS4 With Differential Plant Beneficial attributes and laccase production capabilities.</title>
        <authorList>
            <person name="Salwan R."/>
            <person name="Kaur R."/>
            <person name="Sharma V."/>
        </authorList>
    </citation>
    <scope>NUCLEOTIDE SEQUENCE [LARGE SCALE GENOMIC DNA]</scope>
    <source>
        <strain evidence="1 2">NGL1</strain>
    </source>
</reference>
<sequence length="82" mass="8983">MLVAVRGLLSQAVSAGEVPRGVLGQIYELADGRDLLTEATDEDGDLFYRPRPVQRLREPVAEVDRAADAELVAMFAGQEEIR</sequence>
<comment type="caution">
    <text evidence="1">The sequence shown here is derived from an EMBL/GenBank/DDBJ whole genome shotgun (WGS) entry which is preliminary data.</text>
</comment>
<gene>
    <name evidence="1" type="ORF">K7B10_39085</name>
</gene>
<dbReference type="Proteomes" id="UP001520654">
    <property type="component" value="Unassembled WGS sequence"/>
</dbReference>
<keyword evidence="2" id="KW-1185">Reference proteome</keyword>
<dbReference type="RefSeq" id="WP_229344493.1">
    <property type="nucleotide sequence ID" value="NZ_JAINUL010000001.1"/>
</dbReference>
<evidence type="ECO:0000313" key="2">
    <source>
        <dbReference type="Proteomes" id="UP001520654"/>
    </source>
</evidence>
<evidence type="ECO:0000313" key="1">
    <source>
        <dbReference type="EMBL" id="MCC0100658.1"/>
    </source>
</evidence>